<dbReference type="Proteomes" id="UP001621512">
    <property type="component" value="Chromosome"/>
</dbReference>
<dbReference type="RefSeq" id="WP_405505691.1">
    <property type="nucleotide sequence ID" value="NZ_CP108341.1"/>
</dbReference>
<keyword evidence="3" id="KW-1185">Reference proteome</keyword>
<protein>
    <submittedName>
        <fullName evidence="2">DUF3592 domain-containing protein</fullName>
    </submittedName>
</protein>
<keyword evidence="1" id="KW-1133">Transmembrane helix</keyword>
<name>A0ABZ1MN23_STREF</name>
<sequence length="154" mass="16556">MEVLFYIVPTLMIAVVSCAVVAVIRRSVRVSRAWNSGLTAEARCLRTYTTTSGGGDSSVRTTLHHVYEFTTRDGRGVRFEEPGGPGTTLEGDIVTVHYPADRPEQATARPPARGRLAVGTGCLLAFLGTFILFLLGFMAVTYAMFSAVGESPLP</sequence>
<keyword evidence="1" id="KW-0472">Membrane</keyword>
<dbReference type="EMBL" id="CP108341">
    <property type="protein sequence ID" value="WTW27440.1"/>
    <property type="molecule type" value="Genomic_DNA"/>
</dbReference>
<organism evidence="2 3">
    <name type="scientific">Streptomyces purpurascens</name>
    <dbReference type="NCBI Taxonomy" id="1924"/>
    <lineage>
        <taxon>Bacteria</taxon>
        <taxon>Bacillati</taxon>
        <taxon>Actinomycetota</taxon>
        <taxon>Actinomycetes</taxon>
        <taxon>Kitasatosporales</taxon>
        <taxon>Streptomycetaceae</taxon>
        <taxon>Streptomyces</taxon>
    </lineage>
</organism>
<evidence type="ECO:0000313" key="2">
    <source>
        <dbReference type="EMBL" id="WTW27440.1"/>
    </source>
</evidence>
<gene>
    <name evidence="2" type="ORF">OHU35_15830</name>
</gene>
<feature type="transmembrane region" description="Helical" evidence="1">
    <location>
        <begin position="6"/>
        <end position="24"/>
    </location>
</feature>
<evidence type="ECO:0000256" key="1">
    <source>
        <dbReference type="SAM" id="Phobius"/>
    </source>
</evidence>
<proteinExistence type="predicted"/>
<reference evidence="2 3" key="1">
    <citation type="submission" date="2022-10" db="EMBL/GenBank/DDBJ databases">
        <title>The complete genomes of actinobacterial strains from the NBC collection.</title>
        <authorList>
            <person name="Joergensen T.S."/>
            <person name="Alvarez Arevalo M."/>
            <person name="Sterndorff E.B."/>
            <person name="Faurdal D."/>
            <person name="Vuksanovic O."/>
            <person name="Mourched A.-S."/>
            <person name="Charusanti P."/>
            <person name="Shaw S."/>
            <person name="Blin K."/>
            <person name="Weber T."/>
        </authorList>
    </citation>
    <scope>NUCLEOTIDE SEQUENCE [LARGE SCALE GENOMIC DNA]</scope>
    <source>
        <strain evidence="2 3">NBC_00017</strain>
    </source>
</reference>
<accession>A0ABZ1MN23</accession>
<evidence type="ECO:0000313" key="3">
    <source>
        <dbReference type="Proteomes" id="UP001621512"/>
    </source>
</evidence>
<keyword evidence="1" id="KW-0812">Transmembrane</keyword>
<feature type="transmembrane region" description="Helical" evidence="1">
    <location>
        <begin position="123"/>
        <end position="145"/>
    </location>
</feature>